<dbReference type="PROSITE" id="PS50041">
    <property type="entry name" value="C_TYPE_LECTIN_2"/>
    <property type="match status" value="1"/>
</dbReference>
<dbReference type="Gene3D" id="3.10.100.10">
    <property type="entry name" value="Mannose-Binding Protein A, subunit A"/>
    <property type="match status" value="1"/>
</dbReference>
<dbReference type="VEuPathDB" id="VectorBase:SCAU011708"/>
<evidence type="ECO:0000256" key="1">
    <source>
        <dbReference type="ARBA" id="ARBA00023157"/>
    </source>
</evidence>
<protein>
    <recommendedName>
        <fullName evidence="3">C-type lectin domain-containing protein</fullName>
    </recommendedName>
</protein>
<dbReference type="Proteomes" id="UP000095300">
    <property type="component" value="Unassembled WGS sequence"/>
</dbReference>
<dbReference type="SMART" id="SM00034">
    <property type="entry name" value="CLECT"/>
    <property type="match status" value="1"/>
</dbReference>
<feature type="chain" id="PRO_5009327427" description="C-type lectin domain-containing protein" evidence="2">
    <location>
        <begin position="26"/>
        <end position="314"/>
    </location>
</feature>
<gene>
    <name evidence="4" type="primary">106090717</name>
</gene>
<feature type="domain" description="C-type lectin" evidence="3">
    <location>
        <begin position="33"/>
        <end position="159"/>
    </location>
</feature>
<accession>A0A1I8PWD7</accession>
<dbReference type="PANTHER" id="PTHR22803">
    <property type="entry name" value="MANNOSE, PHOSPHOLIPASE, LECTIN RECEPTOR RELATED"/>
    <property type="match status" value="1"/>
</dbReference>
<evidence type="ECO:0000313" key="4">
    <source>
        <dbReference type="EnsemblMetazoa" id="SCAU011708-PA"/>
    </source>
</evidence>
<sequence length="314" mass="35659">MNISLENISWMFACLLAGIYTSVTAIPQWHIASDGTSYIVENEPSYNWFEAHSKCASHNSQLAVIDSAAKNQGFDELLRQLFVTAPNLWIGHHDNLNTAETTNRSFYSIVNGSEIKFSNWMKGEPNNHQKAEHCAQIRLGSDFQWNDDKCESKCGYVCEQPPEVSNVSCDLEETRTAINELNQVLAKDHENHSNEVHDTLTDNRLKTHSVLQEWQKSSMHTLNESQRSINELFARKPYLQAVIADVGPTIKQIIREAHNDISMLTKEAQQTIDGHSEHTQKSIMQGSEQFQQKLEENAKTIDDLLVQQSNSNNM</sequence>
<dbReference type="InterPro" id="IPR018378">
    <property type="entry name" value="C-type_lectin_CS"/>
</dbReference>
<feature type="signal peptide" evidence="2">
    <location>
        <begin position="1"/>
        <end position="25"/>
    </location>
</feature>
<evidence type="ECO:0000313" key="5">
    <source>
        <dbReference type="Proteomes" id="UP000095300"/>
    </source>
</evidence>
<dbReference type="InterPro" id="IPR016187">
    <property type="entry name" value="CTDL_fold"/>
</dbReference>
<evidence type="ECO:0000256" key="2">
    <source>
        <dbReference type="SAM" id="SignalP"/>
    </source>
</evidence>
<keyword evidence="2" id="KW-0732">Signal</keyword>
<dbReference type="InterPro" id="IPR016186">
    <property type="entry name" value="C-type_lectin-like/link_sf"/>
</dbReference>
<dbReference type="Pfam" id="PF00059">
    <property type="entry name" value="Lectin_C"/>
    <property type="match status" value="1"/>
</dbReference>
<reference evidence="4" key="1">
    <citation type="submission" date="2020-05" db="UniProtKB">
        <authorList>
            <consortium name="EnsemblMetazoa"/>
        </authorList>
    </citation>
    <scope>IDENTIFICATION</scope>
    <source>
        <strain evidence="4">USDA</strain>
    </source>
</reference>
<dbReference type="KEGG" id="scac:106090717"/>
<dbReference type="InterPro" id="IPR050111">
    <property type="entry name" value="C-type_lectin/snaclec_domain"/>
</dbReference>
<dbReference type="OrthoDB" id="6691028at2759"/>
<dbReference type="InterPro" id="IPR001304">
    <property type="entry name" value="C-type_lectin-like"/>
</dbReference>
<dbReference type="PROSITE" id="PS00615">
    <property type="entry name" value="C_TYPE_LECTIN_1"/>
    <property type="match status" value="1"/>
</dbReference>
<dbReference type="CDD" id="cd00037">
    <property type="entry name" value="CLECT"/>
    <property type="match status" value="1"/>
</dbReference>
<keyword evidence="1" id="KW-1015">Disulfide bond</keyword>
<dbReference type="EnsemblMetazoa" id="SCAU011708-RA">
    <property type="protein sequence ID" value="SCAU011708-PA"/>
    <property type="gene ID" value="SCAU011708"/>
</dbReference>
<organism evidence="4 5">
    <name type="scientific">Stomoxys calcitrans</name>
    <name type="common">Stable fly</name>
    <name type="synonym">Conops calcitrans</name>
    <dbReference type="NCBI Taxonomy" id="35570"/>
    <lineage>
        <taxon>Eukaryota</taxon>
        <taxon>Metazoa</taxon>
        <taxon>Ecdysozoa</taxon>
        <taxon>Arthropoda</taxon>
        <taxon>Hexapoda</taxon>
        <taxon>Insecta</taxon>
        <taxon>Pterygota</taxon>
        <taxon>Neoptera</taxon>
        <taxon>Endopterygota</taxon>
        <taxon>Diptera</taxon>
        <taxon>Brachycera</taxon>
        <taxon>Muscomorpha</taxon>
        <taxon>Muscoidea</taxon>
        <taxon>Muscidae</taxon>
        <taxon>Stomoxys</taxon>
    </lineage>
</organism>
<proteinExistence type="predicted"/>
<evidence type="ECO:0000259" key="3">
    <source>
        <dbReference type="PROSITE" id="PS50041"/>
    </source>
</evidence>
<dbReference type="SUPFAM" id="SSF58113">
    <property type="entry name" value="Apolipoprotein A-I"/>
    <property type="match status" value="1"/>
</dbReference>
<name>A0A1I8PWD7_STOCA</name>
<keyword evidence="5" id="KW-1185">Reference proteome</keyword>
<dbReference type="STRING" id="35570.A0A1I8PWD7"/>
<dbReference type="SUPFAM" id="SSF56436">
    <property type="entry name" value="C-type lectin-like"/>
    <property type="match status" value="1"/>
</dbReference>
<dbReference type="AlphaFoldDB" id="A0A1I8PWD7"/>